<dbReference type="EMBL" id="GIFC01008393">
    <property type="protein sequence ID" value="MXU90476.1"/>
    <property type="molecule type" value="Transcribed_RNA"/>
</dbReference>
<sequence length="115" mass="13539">MVLLKPTLRLNLDQPWRFLLWCQQLCFAFLFFSFHYFYSKFCICHLSEIGGWFYIALLCFLLSFLGGRSFHYDYYCRGGCDDGNNHLFRCALETVAFCTLTLLSRSVLPFLSRIG</sequence>
<feature type="transmembrane region" description="Helical" evidence="1">
    <location>
        <begin position="18"/>
        <end position="37"/>
    </location>
</feature>
<name>A0A6B0ULD2_IXORI</name>
<accession>A0A6B0ULD2</accession>
<proteinExistence type="predicted"/>
<keyword evidence="1" id="KW-1133">Transmembrane helix</keyword>
<reference evidence="2" key="1">
    <citation type="submission" date="2019-12" db="EMBL/GenBank/DDBJ databases">
        <title>An insight into the sialome of adult female Ixodes ricinus ticks feeding for 6 days.</title>
        <authorList>
            <person name="Perner J."/>
            <person name="Ribeiro J.M.C."/>
        </authorList>
    </citation>
    <scope>NUCLEOTIDE SEQUENCE</scope>
    <source>
        <strain evidence="2">Semi-engorged</strain>
        <tissue evidence="2">Salivary glands</tissue>
    </source>
</reference>
<dbReference type="AlphaFoldDB" id="A0A6B0ULD2"/>
<keyword evidence="1" id="KW-0472">Membrane</keyword>
<evidence type="ECO:0000313" key="2">
    <source>
        <dbReference type="EMBL" id="MXU90476.1"/>
    </source>
</evidence>
<organism evidence="2">
    <name type="scientific">Ixodes ricinus</name>
    <name type="common">Common tick</name>
    <name type="synonym">Acarus ricinus</name>
    <dbReference type="NCBI Taxonomy" id="34613"/>
    <lineage>
        <taxon>Eukaryota</taxon>
        <taxon>Metazoa</taxon>
        <taxon>Ecdysozoa</taxon>
        <taxon>Arthropoda</taxon>
        <taxon>Chelicerata</taxon>
        <taxon>Arachnida</taxon>
        <taxon>Acari</taxon>
        <taxon>Parasitiformes</taxon>
        <taxon>Ixodida</taxon>
        <taxon>Ixodoidea</taxon>
        <taxon>Ixodidae</taxon>
        <taxon>Ixodinae</taxon>
        <taxon>Ixodes</taxon>
    </lineage>
</organism>
<feature type="transmembrane region" description="Helical" evidence="1">
    <location>
        <begin position="49"/>
        <end position="66"/>
    </location>
</feature>
<evidence type="ECO:0000256" key="1">
    <source>
        <dbReference type="SAM" id="Phobius"/>
    </source>
</evidence>
<keyword evidence="1" id="KW-0812">Transmembrane</keyword>
<protein>
    <submittedName>
        <fullName evidence="2">Uncharacterized protein</fullName>
    </submittedName>
</protein>